<dbReference type="Pfam" id="PF12833">
    <property type="entry name" value="HTH_18"/>
    <property type="match status" value="1"/>
</dbReference>
<protein>
    <submittedName>
        <fullName evidence="5">Helix-turn-helix domain-containing protein</fullName>
    </submittedName>
</protein>
<evidence type="ECO:0000259" key="4">
    <source>
        <dbReference type="PROSITE" id="PS01124"/>
    </source>
</evidence>
<dbReference type="InterPro" id="IPR018060">
    <property type="entry name" value="HTH_AraC"/>
</dbReference>
<evidence type="ECO:0000256" key="2">
    <source>
        <dbReference type="ARBA" id="ARBA00023125"/>
    </source>
</evidence>
<dbReference type="SUPFAM" id="SSF46689">
    <property type="entry name" value="Homeodomain-like"/>
    <property type="match status" value="1"/>
</dbReference>
<dbReference type="PANTHER" id="PTHR43280">
    <property type="entry name" value="ARAC-FAMILY TRANSCRIPTIONAL REGULATOR"/>
    <property type="match status" value="1"/>
</dbReference>
<dbReference type="Gene3D" id="1.10.10.60">
    <property type="entry name" value="Homeodomain-like"/>
    <property type="match status" value="2"/>
</dbReference>
<dbReference type="Proteomes" id="UP000185003">
    <property type="component" value="Unassembled WGS sequence"/>
</dbReference>
<evidence type="ECO:0000313" key="5">
    <source>
        <dbReference type="EMBL" id="SIN70855.1"/>
    </source>
</evidence>
<proteinExistence type="predicted"/>
<dbReference type="PANTHER" id="PTHR43280:SF32">
    <property type="entry name" value="TRANSCRIPTIONAL REGULATORY PROTEIN"/>
    <property type="match status" value="1"/>
</dbReference>
<evidence type="ECO:0000256" key="3">
    <source>
        <dbReference type="ARBA" id="ARBA00023163"/>
    </source>
</evidence>
<dbReference type="SMART" id="SM00342">
    <property type="entry name" value="HTH_ARAC"/>
    <property type="match status" value="1"/>
</dbReference>
<keyword evidence="6" id="KW-1185">Reference proteome</keyword>
<dbReference type="EMBL" id="FSRA01000001">
    <property type="protein sequence ID" value="SIN70855.1"/>
    <property type="molecule type" value="Genomic_DNA"/>
</dbReference>
<dbReference type="GO" id="GO:0043565">
    <property type="term" value="F:sequence-specific DNA binding"/>
    <property type="evidence" value="ECO:0007669"/>
    <property type="project" value="InterPro"/>
</dbReference>
<keyword evidence="1" id="KW-0805">Transcription regulation</keyword>
<dbReference type="InterPro" id="IPR009057">
    <property type="entry name" value="Homeodomain-like_sf"/>
</dbReference>
<dbReference type="OrthoDB" id="644686at2"/>
<accession>A0A1N6DJ86</accession>
<dbReference type="GO" id="GO:0003700">
    <property type="term" value="F:DNA-binding transcription factor activity"/>
    <property type="evidence" value="ECO:0007669"/>
    <property type="project" value="InterPro"/>
</dbReference>
<reference evidence="5 6" key="1">
    <citation type="submission" date="2016-11" db="EMBL/GenBank/DDBJ databases">
        <authorList>
            <person name="Jaros S."/>
            <person name="Januszkiewicz K."/>
            <person name="Wedrychowicz H."/>
        </authorList>
    </citation>
    <scope>NUCLEOTIDE SEQUENCE [LARGE SCALE GENOMIC DNA]</scope>
    <source>
        <strain evidence="5 6">DSM 24787</strain>
    </source>
</reference>
<evidence type="ECO:0000313" key="6">
    <source>
        <dbReference type="Proteomes" id="UP000185003"/>
    </source>
</evidence>
<dbReference type="STRING" id="536979.SAMN04488055_0810"/>
<name>A0A1N6DJ86_9BACT</name>
<dbReference type="AlphaFoldDB" id="A0A1N6DJ86"/>
<dbReference type="PROSITE" id="PS01124">
    <property type="entry name" value="HTH_ARAC_FAMILY_2"/>
    <property type="match status" value="1"/>
</dbReference>
<sequence length="302" mass="34720">MKTAPHKVSITEVHRILNLPGPAHPLMSVVDFGEVTCYTDVRLKAAAYDFYCISVKKNFSGKMKYGQRYYDFDNGVMTFFSPGQVISTEIDEPYRMEGWWLFVHPSFLKGYPLAKTIREYGFFSYATSEALHLSEKEEETMNGIIKNILQEYNSPIDNYSQNVIISQIAVLLNYCDRFYNRQFITRKNANNDLLAQLEGLLADYFNGEQVKEHGLPTVQYISEQLHVSPNYLSDMLRSVTGMNTQQHIHHQLIEKAKEILSTTSLSVSEIAYSLGFEHPQSFNKLFKNKTNVSPLAFRNSFN</sequence>
<dbReference type="RefSeq" id="WP_074238019.1">
    <property type="nucleotide sequence ID" value="NZ_FSRA01000001.1"/>
</dbReference>
<feature type="domain" description="HTH araC/xylS-type" evidence="4">
    <location>
        <begin position="199"/>
        <end position="300"/>
    </location>
</feature>
<organism evidence="5 6">
    <name type="scientific">Chitinophaga niabensis</name>
    <dbReference type="NCBI Taxonomy" id="536979"/>
    <lineage>
        <taxon>Bacteria</taxon>
        <taxon>Pseudomonadati</taxon>
        <taxon>Bacteroidota</taxon>
        <taxon>Chitinophagia</taxon>
        <taxon>Chitinophagales</taxon>
        <taxon>Chitinophagaceae</taxon>
        <taxon>Chitinophaga</taxon>
    </lineage>
</organism>
<keyword evidence="3" id="KW-0804">Transcription</keyword>
<evidence type="ECO:0000256" key="1">
    <source>
        <dbReference type="ARBA" id="ARBA00023015"/>
    </source>
</evidence>
<keyword evidence="2" id="KW-0238">DNA-binding</keyword>
<gene>
    <name evidence="5" type="ORF">SAMN04488055_0810</name>
</gene>